<dbReference type="SUPFAM" id="SSF48371">
    <property type="entry name" value="ARM repeat"/>
    <property type="match status" value="1"/>
</dbReference>
<keyword evidence="2" id="KW-1185">Reference proteome</keyword>
<organism evidence="2 3">
    <name type="scientific">Ditylenchus dipsaci</name>
    <dbReference type="NCBI Taxonomy" id="166011"/>
    <lineage>
        <taxon>Eukaryota</taxon>
        <taxon>Metazoa</taxon>
        <taxon>Ecdysozoa</taxon>
        <taxon>Nematoda</taxon>
        <taxon>Chromadorea</taxon>
        <taxon>Rhabditida</taxon>
        <taxon>Tylenchina</taxon>
        <taxon>Tylenchomorpha</taxon>
        <taxon>Sphaerularioidea</taxon>
        <taxon>Anguinidae</taxon>
        <taxon>Anguininae</taxon>
        <taxon>Ditylenchus</taxon>
    </lineage>
</organism>
<dbReference type="Pfam" id="PF08569">
    <property type="entry name" value="Mo25"/>
    <property type="match status" value="1"/>
</dbReference>
<reference evidence="3" key="1">
    <citation type="submission" date="2022-11" db="UniProtKB">
        <authorList>
            <consortium name="WormBaseParasite"/>
        </authorList>
    </citation>
    <scope>IDENTIFICATION</scope>
</reference>
<dbReference type="AlphaFoldDB" id="A0A915DEX6"/>
<dbReference type="InterPro" id="IPR011989">
    <property type="entry name" value="ARM-like"/>
</dbReference>
<dbReference type="Proteomes" id="UP000887574">
    <property type="component" value="Unplaced"/>
</dbReference>
<dbReference type="PANTHER" id="PTHR10182:SF3">
    <property type="entry name" value="PROTEIN MO25"/>
    <property type="match status" value="1"/>
</dbReference>
<dbReference type="GO" id="GO:0035556">
    <property type="term" value="P:intracellular signal transduction"/>
    <property type="evidence" value="ECO:0007669"/>
    <property type="project" value="TreeGrafter"/>
</dbReference>
<comment type="similarity">
    <text evidence="1">Belongs to the Mo25 family.</text>
</comment>
<dbReference type="Gene3D" id="1.25.10.10">
    <property type="entry name" value="Leucine-rich Repeat Variant"/>
    <property type="match status" value="1"/>
</dbReference>
<evidence type="ECO:0000256" key="1">
    <source>
        <dbReference type="ARBA" id="ARBA00011012"/>
    </source>
</evidence>
<accession>A0A915DEX6</accession>
<dbReference type="PANTHER" id="PTHR10182">
    <property type="entry name" value="CALCIUM-BINDING PROTEIN 39-RELATED"/>
    <property type="match status" value="1"/>
</dbReference>
<dbReference type="WBParaSite" id="jg19191">
    <property type="protein sequence ID" value="jg19191"/>
    <property type="gene ID" value="jg19191"/>
</dbReference>
<dbReference type="InterPro" id="IPR013878">
    <property type="entry name" value="Mo25"/>
</dbReference>
<sequence>MPGPNIAIMPGKLKNGANFRVLKLLSRGQRLFAQAENSNGQGYSTQKSLCRVSGKHYDRFFTAYQKLLASENYVVRRQSLKLLGELLLDRHNFNVMTKYIR</sequence>
<dbReference type="GO" id="GO:0043539">
    <property type="term" value="F:protein serine/threonine kinase activator activity"/>
    <property type="evidence" value="ECO:0007669"/>
    <property type="project" value="TreeGrafter"/>
</dbReference>
<protein>
    <submittedName>
        <fullName evidence="3">Uncharacterized protein</fullName>
    </submittedName>
</protein>
<dbReference type="InterPro" id="IPR016024">
    <property type="entry name" value="ARM-type_fold"/>
</dbReference>
<name>A0A915DEX6_9BILA</name>
<evidence type="ECO:0000313" key="3">
    <source>
        <dbReference type="WBParaSite" id="jg19191"/>
    </source>
</evidence>
<proteinExistence type="inferred from homology"/>
<evidence type="ECO:0000313" key="2">
    <source>
        <dbReference type="Proteomes" id="UP000887574"/>
    </source>
</evidence>